<name>A0ABP7NTI2_9GAMM</name>
<dbReference type="NCBIfam" id="TIGR03506">
    <property type="entry name" value="FlgEFG_subfam"/>
    <property type="match status" value="2"/>
</dbReference>
<reference evidence="11" key="1">
    <citation type="journal article" date="2019" name="Int. J. Syst. Evol. Microbiol.">
        <title>The Global Catalogue of Microorganisms (GCM) 10K type strain sequencing project: providing services to taxonomists for standard genome sequencing and annotation.</title>
        <authorList>
            <consortium name="The Broad Institute Genomics Platform"/>
            <consortium name="The Broad Institute Genome Sequencing Center for Infectious Disease"/>
            <person name="Wu L."/>
            <person name="Ma J."/>
        </authorList>
    </citation>
    <scope>NUCLEOTIDE SEQUENCE [LARGE SCALE GENOMIC DNA]</scope>
    <source>
        <strain evidence="11">JCM 17555</strain>
    </source>
</reference>
<dbReference type="EMBL" id="BAABBO010000005">
    <property type="protein sequence ID" value="GAA3953860.1"/>
    <property type="molecule type" value="Genomic_DNA"/>
</dbReference>
<evidence type="ECO:0000256" key="2">
    <source>
        <dbReference type="ARBA" id="ARBA00009677"/>
    </source>
</evidence>
<keyword evidence="11" id="KW-1185">Reference proteome</keyword>
<proteinExistence type="inferred from homology"/>
<dbReference type="InterPro" id="IPR053967">
    <property type="entry name" value="LlgE_F_G-like_D1"/>
</dbReference>
<feature type="domain" description="Flagellar hook protein FlgE D2" evidence="8">
    <location>
        <begin position="414"/>
        <end position="568"/>
    </location>
</feature>
<evidence type="ECO:0000256" key="4">
    <source>
        <dbReference type="ARBA" id="ARBA00023143"/>
    </source>
</evidence>
<dbReference type="InterPro" id="IPR037058">
    <property type="entry name" value="Falgellar_hook_FlgE_sf"/>
</dbReference>
<dbReference type="RefSeq" id="WP_344804091.1">
    <property type="nucleotide sequence ID" value="NZ_BAABBO010000005.1"/>
</dbReference>
<dbReference type="Pfam" id="PF00460">
    <property type="entry name" value="Flg_bb_rod"/>
    <property type="match status" value="1"/>
</dbReference>
<evidence type="ECO:0000259" key="7">
    <source>
        <dbReference type="Pfam" id="PF06429"/>
    </source>
</evidence>
<dbReference type="Pfam" id="PF07559">
    <property type="entry name" value="FlgE_D2"/>
    <property type="match status" value="1"/>
</dbReference>
<evidence type="ECO:0000256" key="3">
    <source>
        <dbReference type="ARBA" id="ARBA00019015"/>
    </source>
</evidence>
<feature type="domain" description="Flagellar hook protein FlgE/F/G-like D1" evidence="9">
    <location>
        <begin position="83"/>
        <end position="139"/>
    </location>
</feature>
<dbReference type="InterPro" id="IPR037925">
    <property type="entry name" value="FlgE/F/G-like"/>
</dbReference>
<dbReference type="Pfam" id="PF22692">
    <property type="entry name" value="LlgE_F_G_D1"/>
    <property type="match status" value="1"/>
</dbReference>
<comment type="subcellular location">
    <subcellularLocation>
        <location evidence="1 5">Bacterial flagellum basal body</location>
    </subcellularLocation>
</comment>
<gene>
    <name evidence="10" type="ORF">GCM10022278_10800</name>
</gene>
<evidence type="ECO:0000256" key="1">
    <source>
        <dbReference type="ARBA" id="ARBA00004117"/>
    </source>
</evidence>
<feature type="domain" description="Flagellar basal-body/hook protein C-terminal" evidence="7">
    <location>
        <begin position="644"/>
        <end position="687"/>
    </location>
</feature>
<comment type="function">
    <text evidence="5">A flexible structure which links the flagellar filament to the drive apparatus in the basal body.</text>
</comment>
<keyword evidence="4 5" id="KW-0975">Bacterial flagellum</keyword>
<accession>A0ABP7NTI2</accession>
<dbReference type="Pfam" id="PF06429">
    <property type="entry name" value="Flg_bbr_C"/>
    <property type="match status" value="1"/>
</dbReference>
<organism evidence="10 11">
    <name type="scientific">Allohahella marinimesophila</name>
    <dbReference type="NCBI Taxonomy" id="1054972"/>
    <lineage>
        <taxon>Bacteria</taxon>
        <taxon>Pseudomonadati</taxon>
        <taxon>Pseudomonadota</taxon>
        <taxon>Gammaproteobacteria</taxon>
        <taxon>Oceanospirillales</taxon>
        <taxon>Hahellaceae</taxon>
        <taxon>Allohahella</taxon>
    </lineage>
</organism>
<dbReference type="InterPro" id="IPR020013">
    <property type="entry name" value="Flagellar_FlgE/F/G"/>
</dbReference>
<evidence type="ECO:0000256" key="5">
    <source>
        <dbReference type="RuleBase" id="RU362116"/>
    </source>
</evidence>
<dbReference type="InterPro" id="IPR001444">
    <property type="entry name" value="Flag_bb_rod_N"/>
</dbReference>
<evidence type="ECO:0000259" key="8">
    <source>
        <dbReference type="Pfam" id="PF07559"/>
    </source>
</evidence>
<evidence type="ECO:0000259" key="9">
    <source>
        <dbReference type="Pfam" id="PF22692"/>
    </source>
</evidence>
<comment type="similarity">
    <text evidence="2 5">Belongs to the flagella basal body rod proteins family.</text>
</comment>
<evidence type="ECO:0000259" key="6">
    <source>
        <dbReference type="Pfam" id="PF00460"/>
    </source>
</evidence>
<feature type="domain" description="Flagellar basal body rod protein N-terminal" evidence="6">
    <location>
        <begin position="3"/>
        <end position="33"/>
    </location>
</feature>
<dbReference type="Gene3D" id="2.60.98.20">
    <property type="entry name" value="Flagellar hook protein FlgE"/>
    <property type="match status" value="1"/>
</dbReference>
<evidence type="ECO:0000313" key="10">
    <source>
        <dbReference type="EMBL" id="GAA3953860.1"/>
    </source>
</evidence>
<dbReference type="InterPro" id="IPR010930">
    <property type="entry name" value="Flg_bb/hook_C_dom"/>
</dbReference>
<comment type="caution">
    <text evidence="10">The sequence shown here is derived from an EMBL/GenBank/DDBJ whole genome shotgun (WGS) entry which is preliminary data.</text>
</comment>
<dbReference type="Proteomes" id="UP001501337">
    <property type="component" value="Unassembled WGS sequence"/>
</dbReference>
<dbReference type="SUPFAM" id="SSF117143">
    <property type="entry name" value="Flagellar hook protein flgE"/>
    <property type="match status" value="1"/>
</dbReference>
<dbReference type="InterPro" id="IPR011491">
    <property type="entry name" value="FlgE_D2"/>
</dbReference>
<dbReference type="PANTHER" id="PTHR30435">
    <property type="entry name" value="FLAGELLAR PROTEIN"/>
    <property type="match status" value="1"/>
</dbReference>
<evidence type="ECO:0000313" key="11">
    <source>
        <dbReference type="Proteomes" id="UP001501337"/>
    </source>
</evidence>
<sequence length="688" mass="70720">MPFNVALTGLRAANADLSVTGNNIANASTTGFKQSRAEFGDIYSSSFLSTGSARAGDGVRVQSISQQFSQGAISITENGLDLAIDGEGFFVLNDSGAQTFSRAGVTRVDKDGFVVNNTGARLQGFPADEDGAVGGVLSDLVVDEAALAPKRTTSVDAVLNLDASDDILVERGTAIATNTPAVGTPVAAPAGSPAVNGYPGQALTITQADGTTQPVFIPPNSSADAISSMLSGVRNIDATAITQARLTSSGYNNASGNMGVMIDGVAFNGFADLTQLGNAINSSPTLVGVSAVLVGPAPTGGNPDTRDLVLTKDRGSDLNFAISGPNNGDSFEIAEVPADSIQNNQALPVPISPSTLQVGGNELATVGGRVQLNLSGGVTVVDNSVAYNAANPPPAAQATTDGLVSDFTGAPFVNNVFDPEEERTYNYATSSTVYDSLGNSHVLTKFFVKEPQTTNSPDNLWTMYVQVDNEDVGDPLVAGGAATRAAFSLVFNEDGSFNEVESDEVLISNWTPLGVDGAPNGAEGPVNVINGGVLPIPTPPTSSNFSIDVSEFTQFGSDFSVNDLQQNGSTTGRLVGLDVAQSGEIFARYTNGESRVLGVVALASFNDTQGLAPVGDTSWVETFKSGNPVIGAPGTAQLGGIRASALEESNVDLSEELVGLILAQRNYQANAKTIETANAITQTIINLR</sequence>
<dbReference type="PANTHER" id="PTHR30435:SF1">
    <property type="entry name" value="FLAGELLAR HOOK PROTEIN FLGE"/>
    <property type="match status" value="1"/>
</dbReference>
<protein>
    <recommendedName>
        <fullName evidence="3 5">Flagellar hook protein FlgE</fullName>
    </recommendedName>
</protein>